<keyword evidence="7 10" id="KW-0472">Membrane</keyword>
<keyword evidence="3 10" id="KW-0812">Transmembrane</keyword>
<evidence type="ECO:0000256" key="6">
    <source>
        <dbReference type="ARBA" id="ARBA00023065"/>
    </source>
</evidence>
<keyword evidence="4 10" id="KW-1133">Transmembrane helix</keyword>
<comment type="subcellular location">
    <subcellularLocation>
        <location evidence="1">Membrane</location>
        <topology evidence="1">Multi-pass membrane protein</topology>
    </subcellularLocation>
</comment>
<dbReference type="GO" id="GO:0098719">
    <property type="term" value="P:sodium ion import across plasma membrane"/>
    <property type="evidence" value="ECO:0007669"/>
    <property type="project" value="TreeGrafter"/>
</dbReference>
<keyword evidence="2" id="KW-0813">Transport</keyword>
<dbReference type="GO" id="GO:0051453">
    <property type="term" value="P:regulation of intracellular pH"/>
    <property type="evidence" value="ECO:0007669"/>
    <property type="project" value="TreeGrafter"/>
</dbReference>
<evidence type="ECO:0000256" key="5">
    <source>
        <dbReference type="ARBA" id="ARBA00023053"/>
    </source>
</evidence>
<dbReference type="GO" id="GO:0005886">
    <property type="term" value="C:plasma membrane"/>
    <property type="evidence" value="ECO:0007669"/>
    <property type="project" value="TreeGrafter"/>
</dbReference>
<evidence type="ECO:0000259" key="11">
    <source>
        <dbReference type="Pfam" id="PF00999"/>
    </source>
</evidence>
<feature type="transmembrane region" description="Helical" evidence="10">
    <location>
        <begin position="155"/>
        <end position="178"/>
    </location>
</feature>
<evidence type="ECO:0000256" key="8">
    <source>
        <dbReference type="ARBA" id="ARBA00023201"/>
    </source>
</evidence>
<dbReference type="STRING" id="60517.A0A158R900"/>
<dbReference type="GO" id="GO:0015385">
    <property type="term" value="F:sodium:proton antiporter activity"/>
    <property type="evidence" value="ECO:0007669"/>
    <property type="project" value="InterPro"/>
</dbReference>
<keyword evidence="5" id="KW-0915">Sodium</keyword>
<protein>
    <submittedName>
        <fullName evidence="14">Na_H_Exchanger domain-containing protein</fullName>
    </submittedName>
</protein>
<keyword evidence="6" id="KW-0406">Ion transport</keyword>
<evidence type="ECO:0000256" key="7">
    <source>
        <dbReference type="ARBA" id="ARBA00023136"/>
    </source>
</evidence>
<organism evidence="14">
    <name type="scientific">Taenia asiatica</name>
    <name type="common">Asian tapeworm</name>
    <dbReference type="NCBI Taxonomy" id="60517"/>
    <lineage>
        <taxon>Eukaryota</taxon>
        <taxon>Metazoa</taxon>
        <taxon>Spiralia</taxon>
        <taxon>Lophotrochozoa</taxon>
        <taxon>Platyhelminthes</taxon>
        <taxon>Cestoda</taxon>
        <taxon>Eucestoda</taxon>
        <taxon>Cyclophyllidea</taxon>
        <taxon>Taeniidae</taxon>
        <taxon>Taenia</taxon>
    </lineage>
</organism>
<evidence type="ECO:0000256" key="1">
    <source>
        <dbReference type="ARBA" id="ARBA00004141"/>
    </source>
</evidence>
<dbReference type="GO" id="GO:0015386">
    <property type="term" value="F:potassium:proton antiporter activity"/>
    <property type="evidence" value="ECO:0007669"/>
    <property type="project" value="TreeGrafter"/>
</dbReference>
<feature type="transmembrane region" description="Helical" evidence="10">
    <location>
        <begin position="198"/>
        <end position="219"/>
    </location>
</feature>
<evidence type="ECO:0000256" key="4">
    <source>
        <dbReference type="ARBA" id="ARBA00022989"/>
    </source>
</evidence>
<dbReference type="InterPro" id="IPR018422">
    <property type="entry name" value="Cation/H_exchanger_CPA1"/>
</dbReference>
<evidence type="ECO:0000313" key="13">
    <source>
        <dbReference type="Proteomes" id="UP000282613"/>
    </source>
</evidence>
<dbReference type="InterPro" id="IPR006153">
    <property type="entry name" value="Cation/H_exchanger_TM"/>
</dbReference>
<evidence type="ECO:0000256" key="9">
    <source>
        <dbReference type="SAM" id="MobiDB-lite"/>
    </source>
</evidence>
<feature type="transmembrane region" description="Helical" evidence="10">
    <location>
        <begin position="61"/>
        <end position="78"/>
    </location>
</feature>
<proteinExistence type="predicted"/>
<evidence type="ECO:0000256" key="3">
    <source>
        <dbReference type="ARBA" id="ARBA00022692"/>
    </source>
</evidence>
<evidence type="ECO:0000313" key="14">
    <source>
        <dbReference type="WBParaSite" id="TASK_0000640201-mRNA-1"/>
    </source>
</evidence>
<dbReference type="Proteomes" id="UP000282613">
    <property type="component" value="Unassembled WGS sequence"/>
</dbReference>
<feature type="transmembrane region" description="Helical" evidence="10">
    <location>
        <begin position="121"/>
        <end position="143"/>
    </location>
</feature>
<dbReference type="PANTHER" id="PTHR10110">
    <property type="entry name" value="SODIUM/HYDROGEN EXCHANGER"/>
    <property type="match status" value="1"/>
</dbReference>
<feature type="transmembrane region" description="Helical" evidence="10">
    <location>
        <begin position="6"/>
        <end position="26"/>
    </location>
</feature>
<reference evidence="14" key="1">
    <citation type="submission" date="2016-04" db="UniProtKB">
        <authorList>
            <consortium name="WormBaseParasite"/>
        </authorList>
    </citation>
    <scope>IDENTIFICATION</scope>
</reference>
<evidence type="ECO:0000313" key="12">
    <source>
        <dbReference type="EMBL" id="VDK36623.1"/>
    </source>
</evidence>
<dbReference type="Pfam" id="PF00999">
    <property type="entry name" value="Na_H_Exchanger"/>
    <property type="match status" value="1"/>
</dbReference>
<feature type="domain" description="Cation/H+ exchanger transmembrane" evidence="11">
    <location>
        <begin position="2"/>
        <end position="217"/>
    </location>
</feature>
<evidence type="ECO:0000256" key="10">
    <source>
        <dbReference type="SAM" id="Phobius"/>
    </source>
</evidence>
<dbReference type="EMBL" id="UYRS01018497">
    <property type="protein sequence ID" value="VDK36623.1"/>
    <property type="molecule type" value="Genomic_DNA"/>
</dbReference>
<keyword evidence="13" id="KW-1185">Reference proteome</keyword>
<gene>
    <name evidence="12" type="ORF">TASK_LOCUS6403</name>
</gene>
<reference evidence="12 13" key="2">
    <citation type="submission" date="2018-11" db="EMBL/GenBank/DDBJ databases">
        <authorList>
            <consortium name="Pathogen Informatics"/>
        </authorList>
    </citation>
    <scope>NUCLEOTIDE SEQUENCE [LARGE SCALE GENOMIC DNA]</scope>
</reference>
<dbReference type="PANTHER" id="PTHR10110:SF126">
    <property type="entry name" value="NA(+)_H(+) EXCHANGER PROTEIN 7"/>
    <property type="match status" value="1"/>
</dbReference>
<feature type="transmembrane region" description="Helical" evidence="10">
    <location>
        <begin position="38"/>
        <end position="55"/>
    </location>
</feature>
<keyword evidence="8" id="KW-0739">Sodium transport</keyword>
<evidence type="ECO:0000256" key="2">
    <source>
        <dbReference type="ARBA" id="ARBA00022448"/>
    </source>
</evidence>
<dbReference type="OrthoDB" id="196264at2759"/>
<accession>A0A158R900</accession>
<sequence length="513" mass="58362">MILSFSLQLCISAVIGLLFGFMSSIVTRWTRHETTLEPVIVFCLCYTGYIITYIYSWPSTFYLIFFCIILSSFTFRNISHKSVITIRHFAQMTSAIADSLIFLYVGFSIAAHELAWQTGFIVWTTFFCIVWRFVFTFMASYLTNYFFWTRQKITIGMMFFISYGGFKGSVAHALVEIVSPGTANAMGIPLPILRCTVVFINLFYVIFIGLTMAPLLRIYKFLSSETARLSLFETLNNRVILSACNAVVDVVGHQHSMLQMTLVKFYKRHLRPLLLRAPNEHDEISDVYADIALALHHASVAKDRHSVHFHLRRLRPQLKKAFYFQQRQQGVLKPLHHVSLHHIDLISDPTDMSVTGQLEGSAQQHHSYTISFEASRDVPSSEGVITAEVEESDKGDTEVFYDVECEEAPGADTVLPKGLSSKERIKQKKKSCCGCDLTLESSDSDTTSVNEGEGDVGPSTNARSRDEEGLFRQLLSRHNQHTYAFDESAFAERVQQSIQSKHRALKFHYNHRT</sequence>
<name>A0A158R900_TAEAS</name>
<dbReference type="WBParaSite" id="TASK_0000640201-mRNA-1">
    <property type="protein sequence ID" value="TASK_0000640201-mRNA-1"/>
    <property type="gene ID" value="TASK_0000640201"/>
</dbReference>
<feature type="region of interest" description="Disordered" evidence="9">
    <location>
        <begin position="441"/>
        <end position="465"/>
    </location>
</feature>
<dbReference type="AlphaFoldDB" id="A0A158R900"/>